<feature type="transmembrane region" description="Helical" evidence="1">
    <location>
        <begin position="306"/>
        <end position="324"/>
    </location>
</feature>
<keyword evidence="1" id="KW-0472">Membrane</keyword>
<feature type="transmembrane region" description="Helical" evidence="1">
    <location>
        <begin position="58"/>
        <end position="76"/>
    </location>
</feature>
<dbReference type="PIRSF" id="PIRSF002746">
    <property type="entry name" value="Gluconate_transporter"/>
    <property type="match status" value="1"/>
</dbReference>
<feature type="transmembrane region" description="Helical" evidence="1">
    <location>
        <begin position="344"/>
        <end position="373"/>
    </location>
</feature>
<dbReference type="OrthoDB" id="9787129at2"/>
<gene>
    <name evidence="2" type="ORF">CGL56_10645</name>
</gene>
<dbReference type="Proteomes" id="UP000226437">
    <property type="component" value="Unassembled WGS sequence"/>
</dbReference>
<accession>A0A2G0CE07</accession>
<dbReference type="Pfam" id="PF02447">
    <property type="entry name" value="GntP_permease"/>
    <property type="match status" value="1"/>
</dbReference>
<dbReference type="EMBL" id="PDLO01000004">
    <property type="protein sequence ID" value="PHK98157.1"/>
    <property type="molecule type" value="Genomic_DNA"/>
</dbReference>
<feature type="transmembrane region" description="Helical" evidence="1">
    <location>
        <begin position="224"/>
        <end position="244"/>
    </location>
</feature>
<dbReference type="InterPro" id="IPR003474">
    <property type="entry name" value="Glcn_transporter"/>
</dbReference>
<feature type="transmembrane region" description="Helical" evidence="1">
    <location>
        <begin position="264"/>
        <end position="285"/>
    </location>
</feature>
<name>A0A2G0CE07_9BACT</name>
<keyword evidence="1" id="KW-1133">Transmembrane helix</keyword>
<dbReference type="RefSeq" id="WP_099106544.1">
    <property type="nucleotide sequence ID" value="NZ_JAATJF010000004.1"/>
</dbReference>
<protein>
    <submittedName>
        <fullName evidence="2">Gluconate transporter</fullName>
    </submittedName>
</protein>
<feature type="transmembrane region" description="Helical" evidence="1">
    <location>
        <begin position="104"/>
        <end position="123"/>
    </location>
</feature>
<organism evidence="2 3">
    <name type="scientific">Neolewinella marina</name>
    <dbReference type="NCBI Taxonomy" id="438751"/>
    <lineage>
        <taxon>Bacteria</taxon>
        <taxon>Pseudomonadati</taxon>
        <taxon>Bacteroidota</taxon>
        <taxon>Saprospiria</taxon>
        <taxon>Saprospirales</taxon>
        <taxon>Lewinellaceae</taxon>
        <taxon>Neolewinella</taxon>
    </lineage>
</organism>
<dbReference type="PANTHER" id="PTHR30354:SF11">
    <property type="entry name" value="PERMEASE"/>
    <property type="match status" value="1"/>
</dbReference>
<proteinExistence type="predicted"/>
<dbReference type="NCBIfam" id="TIGR00791">
    <property type="entry name" value="gntP"/>
    <property type="match status" value="1"/>
</dbReference>
<feature type="transmembrane region" description="Helical" evidence="1">
    <location>
        <begin position="31"/>
        <end position="51"/>
    </location>
</feature>
<feature type="transmembrane region" description="Helical" evidence="1">
    <location>
        <begin position="424"/>
        <end position="449"/>
    </location>
</feature>
<reference evidence="2 3" key="1">
    <citation type="submission" date="2017-10" db="EMBL/GenBank/DDBJ databases">
        <title>The draft genome sequence of Lewinella marina KCTC 32374.</title>
        <authorList>
            <person name="Wang K."/>
        </authorList>
    </citation>
    <scope>NUCLEOTIDE SEQUENCE [LARGE SCALE GENOMIC DNA]</scope>
    <source>
        <strain evidence="2 3">MKG-38</strain>
    </source>
</reference>
<dbReference type="GO" id="GO:0005886">
    <property type="term" value="C:plasma membrane"/>
    <property type="evidence" value="ECO:0007669"/>
    <property type="project" value="TreeGrafter"/>
</dbReference>
<keyword evidence="1" id="KW-0812">Transmembrane</keyword>
<feature type="transmembrane region" description="Helical" evidence="1">
    <location>
        <begin position="135"/>
        <end position="155"/>
    </location>
</feature>
<dbReference type="GO" id="GO:0015128">
    <property type="term" value="F:gluconate transmembrane transporter activity"/>
    <property type="evidence" value="ECO:0007669"/>
    <property type="project" value="InterPro"/>
</dbReference>
<keyword evidence="3" id="KW-1185">Reference proteome</keyword>
<dbReference type="AlphaFoldDB" id="A0A2G0CE07"/>
<feature type="transmembrane region" description="Helical" evidence="1">
    <location>
        <begin position="385"/>
        <end position="404"/>
    </location>
</feature>
<feature type="transmembrane region" description="Helical" evidence="1">
    <location>
        <begin position="175"/>
        <end position="194"/>
    </location>
</feature>
<evidence type="ECO:0000313" key="2">
    <source>
        <dbReference type="EMBL" id="PHK98157.1"/>
    </source>
</evidence>
<comment type="caution">
    <text evidence="2">The sequence shown here is derived from an EMBL/GenBank/DDBJ whole genome shotgun (WGS) entry which is preliminary data.</text>
</comment>
<evidence type="ECO:0000313" key="3">
    <source>
        <dbReference type="Proteomes" id="UP000226437"/>
    </source>
</evidence>
<sequence length="450" mass="46546">MLTVLLLLLSVAAIIFLTARAEVHPFVALMLVALGYGLLAGMPLDAIVASVNEGFGNTLGGIGLIIILGVIIGTFLENTGGAYALANRVLKIAGRERVPLAMGLIGWVVSIPVFADSGFMLLAPLNRSLSKKAGLSLAGTAIALAMGLMAAHTMVPPTPGPIAAAYYLEADLGTVLLLGIPVSLVALGVCLLFIQRFVATIYIDPAPEVTEAEVEARLATAPGALLSSVPIFVPIVLIVIRSVLVSVGGFSAEGYGELPLLPRLVFFLGEPFIALTIGCLLALLLPRRLEKEMFSTTGWIGKALTGAASILLITGAGGVFGQILRNSGIADVLGEALAGVNLNIWLPFLLAAAIKTAQGSSTVALITAASIMAPMMAELHFTTSLDRALVVVAIGAGSAVVSHANDSFFWVVTRLSGMDVKMGYRMMSLASLVLGVSAATTLFLIYLVVA</sequence>
<dbReference type="PANTHER" id="PTHR30354">
    <property type="entry name" value="GNT FAMILY GLUCONATE TRANSPORTER"/>
    <property type="match status" value="1"/>
</dbReference>
<evidence type="ECO:0000256" key="1">
    <source>
        <dbReference type="SAM" id="Phobius"/>
    </source>
</evidence>